<comment type="caution">
    <text evidence="1">The sequence shown here is derived from an EMBL/GenBank/DDBJ whole genome shotgun (WGS) entry which is preliminary data.</text>
</comment>
<name>A0A5C6VQJ9_9BACI</name>
<dbReference type="InterPro" id="IPR021617">
    <property type="entry name" value="DUF3231"/>
</dbReference>
<evidence type="ECO:0000313" key="1">
    <source>
        <dbReference type="EMBL" id="TXC86035.1"/>
    </source>
</evidence>
<organism evidence="1 2">
    <name type="scientific">Metabacillus litoralis</name>
    <dbReference type="NCBI Taxonomy" id="152268"/>
    <lineage>
        <taxon>Bacteria</taxon>
        <taxon>Bacillati</taxon>
        <taxon>Bacillota</taxon>
        <taxon>Bacilli</taxon>
        <taxon>Bacillales</taxon>
        <taxon>Bacillaceae</taxon>
        <taxon>Metabacillus</taxon>
    </lineage>
</organism>
<accession>A0A5C6VQJ9</accession>
<gene>
    <name evidence="1" type="ORF">FS935_18465</name>
</gene>
<evidence type="ECO:0000313" key="2">
    <source>
        <dbReference type="Proteomes" id="UP000321363"/>
    </source>
</evidence>
<dbReference type="Gene3D" id="1.20.1260.10">
    <property type="match status" value="1"/>
</dbReference>
<keyword evidence="2" id="KW-1185">Reference proteome</keyword>
<proteinExistence type="predicted"/>
<dbReference type="Proteomes" id="UP000321363">
    <property type="component" value="Unassembled WGS sequence"/>
</dbReference>
<dbReference type="AlphaFoldDB" id="A0A5C6VQJ9"/>
<dbReference type="EMBL" id="VOQF01000013">
    <property type="protein sequence ID" value="TXC86035.1"/>
    <property type="molecule type" value="Genomic_DNA"/>
</dbReference>
<dbReference type="RefSeq" id="WP_146950126.1">
    <property type="nucleotide sequence ID" value="NZ_VOQF01000013.1"/>
</dbReference>
<protein>
    <submittedName>
        <fullName evidence="1">DUF3231 family protein</fullName>
    </submittedName>
</protein>
<reference evidence="1 2" key="1">
    <citation type="journal article" date="2005" name="Int. J. Syst. Evol. Microbiol.">
        <title>Bacillus litoralis sp. nov., isolated from a tidal flat of the Yellow Sea in Korea.</title>
        <authorList>
            <person name="Yoon J.H."/>
            <person name="Oh T.K."/>
        </authorList>
    </citation>
    <scope>NUCLEOTIDE SEQUENCE [LARGE SCALE GENOMIC DNA]</scope>
    <source>
        <strain evidence="1 2">SW-211</strain>
    </source>
</reference>
<sequence length="170" mass="18476">MGILSGNPKNEPLHYGEVFSLWSFSQASKGMISGSQAFLNHVGDKDLHKLLEDIINQCQQELKQVDALLKDNGVGLPPAPPEKPKANLDDIPVGARLTDQEIAAGLSMDIAAGLVLCSQIIGQSIREDVAMMFGQFHMEKATMGGKVLRLNKEKGWLIPPPLHHSKAEES</sequence>
<dbReference type="InterPro" id="IPR012347">
    <property type="entry name" value="Ferritin-like"/>
</dbReference>
<dbReference type="OrthoDB" id="1934429at2"/>
<dbReference type="Pfam" id="PF11553">
    <property type="entry name" value="DUF3231"/>
    <property type="match status" value="1"/>
</dbReference>